<name>A0A938WY33_9BIFI</name>
<dbReference type="InterPro" id="IPR011701">
    <property type="entry name" value="MFS"/>
</dbReference>
<keyword evidence="5 6" id="KW-0472">Membrane</keyword>
<dbReference type="Pfam" id="PF07690">
    <property type="entry name" value="MFS_1"/>
    <property type="match status" value="1"/>
</dbReference>
<keyword evidence="4 6" id="KW-1133">Transmembrane helix</keyword>
<evidence type="ECO:0000313" key="8">
    <source>
        <dbReference type="EMBL" id="MBM6699787.1"/>
    </source>
</evidence>
<accession>A0A938WY33</accession>
<evidence type="ECO:0000256" key="3">
    <source>
        <dbReference type="ARBA" id="ARBA00022692"/>
    </source>
</evidence>
<comment type="caution">
    <text evidence="8">The sequence shown here is derived from an EMBL/GenBank/DDBJ whole genome shotgun (WGS) entry which is preliminary data.</text>
</comment>
<keyword evidence="2" id="KW-1003">Cell membrane</keyword>
<evidence type="ECO:0000256" key="2">
    <source>
        <dbReference type="ARBA" id="ARBA00022475"/>
    </source>
</evidence>
<evidence type="ECO:0000313" key="9">
    <source>
        <dbReference type="Proteomes" id="UP000718821"/>
    </source>
</evidence>
<organism evidence="8 9">
    <name type="scientific">Bifidobacterium pullorum subsp. saeculare</name>
    <dbReference type="NCBI Taxonomy" id="78257"/>
    <lineage>
        <taxon>Bacteria</taxon>
        <taxon>Bacillati</taxon>
        <taxon>Actinomycetota</taxon>
        <taxon>Actinomycetes</taxon>
        <taxon>Bifidobacteriales</taxon>
        <taxon>Bifidobacteriaceae</taxon>
        <taxon>Bifidobacterium</taxon>
    </lineage>
</organism>
<feature type="transmembrane region" description="Helical" evidence="6">
    <location>
        <begin position="94"/>
        <end position="115"/>
    </location>
</feature>
<keyword evidence="3 6" id="KW-0812">Transmembrane</keyword>
<feature type="transmembrane region" description="Helical" evidence="6">
    <location>
        <begin position="155"/>
        <end position="177"/>
    </location>
</feature>
<evidence type="ECO:0000256" key="1">
    <source>
        <dbReference type="ARBA" id="ARBA00004651"/>
    </source>
</evidence>
<evidence type="ECO:0000259" key="7">
    <source>
        <dbReference type="PROSITE" id="PS50850"/>
    </source>
</evidence>
<dbReference type="RefSeq" id="WP_204468793.1">
    <property type="nucleotide sequence ID" value="NZ_JACLYU010000008.1"/>
</dbReference>
<evidence type="ECO:0000256" key="4">
    <source>
        <dbReference type="ARBA" id="ARBA00022989"/>
    </source>
</evidence>
<dbReference type="SUPFAM" id="SSF103473">
    <property type="entry name" value="MFS general substrate transporter"/>
    <property type="match status" value="1"/>
</dbReference>
<dbReference type="CDD" id="cd17324">
    <property type="entry name" value="MFS_NepI_like"/>
    <property type="match status" value="1"/>
</dbReference>
<sequence length="396" mass="41128">MKKSLLALAAGAFVLGAAEFVMMGILPQAAEAMHVSIPAAGSYISAYAVGVCVGTLFLVFGRKLSPRDLVLAFMVITLVGNALSVASVSSGMLIVARFISGLPHGAFFGTATLIAKTVADRGKEAQSISAMVTGQTVANMLGVPAGTLLAEYLNWRLSFALLAAIAALTFALTLAWVPRIPAVPDKGLMGQFRFLGKPGPWMVLVAVFMGNAGVFCWWSYVSPWLQKVGGWSSQLVPMLMMLAGFGMVVGGLVGGRITDRWRHAGTAAIGQGVSCLGLLLVFLTPGSLWSTALFTFWIAFGLFFISAPQQLLMAEAGKGGGELIGGASVQVAFNGGNALGSAVGGAMLTASGMDYHYAALGGVPLAVVAVALLAAFSLRFESKRPSAMERMVEVHV</sequence>
<dbReference type="InterPro" id="IPR020846">
    <property type="entry name" value="MFS_dom"/>
</dbReference>
<feature type="transmembrane region" description="Helical" evidence="6">
    <location>
        <begin position="127"/>
        <end position="149"/>
    </location>
</feature>
<dbReference type="PANTHER" id="PTHR43124">
    <property type="entry name" value="PURINE EFFLUX PUMP PBUE"/>
    <property type="match status" value="1"/>
</dbReference>
<feature type="transmembrane region" description="Helical" evidence="6">
    <location>
        <begin position="276"/>
        <end position="305"/>
    </location>
</feature>
<dbReference type="Gene3D" id="1.20.1250.20">
    <property type="entry name" value="MFS general substrate transporter like domains"/>
    <property type="match status" value="2"/>
</dbReference>
<proteinExistence type="predicted"/>
<gene>
    <name evidence="8" type="ORF">H7U32_05550</name>
</gene>
<feature type="transmembrane region" description="Helical" evidence="6">
    <location>
        <begin position="357"/>
        <end position="378"/>
    </location>
</feature>
<reference evidence="8" key="2">
    <citation type="journal article" date="2021" name="Sci. Rep.">
        <title>The distribution of antibiotic resistance genes in chicken gut microbiota commensals.</title>
        <authorList>
            <person name="Juricova H."/>
            <person name="Matiasovicova J."/>
            <person name="Kubasova T."/>
            <person name="Cejkova D."/>
            <person name="Rychlik I."/>
        </authorList>
    </citation>
    <scope>NUCLEOTIDE SEQUENCE</scope>
    <source>
        <strain evidence="8">An836</strain>
    </source>
</reference>
<dbReference type="GO" id="GO:0005886">
    <property type="term" value="C:plasma membrane"/>
    <property type="evidence" value="ECO:0007669"/>
    <property type="project" value="UniProtKB-SubCell"/>
</dbReference>
<feature type="domain" description="Major facilitator superfamily (MFS) profile" evidence="7">
    <location>
        <begin position="4"/>
        <end position="383"/>
    </location>
</feature>
<dbReference type="Proteomes" id="UP000718821">
    <property type="component" value="Unassembled WGS sequence"/>
</dbReference>
<protein>
    <submittedName>
        <fullName evidence="8">MFS transporter</fullName>
    </submittedName>
</protein>
<reference evidence="8" key="1">
    <citation type="submission" date="2020-08" db="EMBL/GenBank/DDBJ databases">
        <authorList>
            <person name="Cejkova D."/>
            <person name="Kubasova T."/>
            <person name="Jahodarova E."/>
            <person name="Rychlik I."/>
        </authorList>
    </citation>
    <scope>NUCLEOTIDE SEQUENCE</scope>
    <source>
        <strain evidence="8">An836</strain>
    </source>
</reference>
<evidence type="ECO:0000256" key="6">
    <source>
        <dbReference type="SAM" id="Phobius"/>
    </source>
</evidence>
<comment type="subcellular location">
    <subcellularLocation>
        <location evidence="1">Cell membrane</location>
        <topology evidence="1">Multi-pass membrane protein</topology>
    </subcellularLocation>
</comment>
<feature type="transmembrane region" description="Helical" evidence="6">
    <location>
        <begin position="42"/>
        <end position="60"/>
    </location>
</feature>
<feature type="transmembrane region" description="Helical" evidence="6">
    <location>
        <begin position="198"/>
        <end position="220"/>
    </location>
</feature>
<keyword evidence="9" id="KW-1185">Reference proteome</keyword>
<dbReference type="PANTHER" id="PTHR43124:SF6">
    <property type="entry name" value="TRANSPORTER ARAJ-RELATED"/>
    <property type="match status" value="1"/>
</dbReference>
<dbReference type="PROSITE" id="PS50850">
    <property type="entry name" value="MFS"/>
    <property type="match status" value="1"/>
</dbReference>
<dbReference type="GO" id="GO:0022857">
    <property type="term" value="F:transmembrane transporter activity"/>
    <property type="evidence" value="ECO:0007669"/>
    <property type="project" value="InterPro"/>
</dbReference>
<evidence type="ECO:0000256" key="5">
    <source>
        <dbReference type="ARBA" id="ARBA00023136"/>
    </source>
</evidence>
<feature type="transmembrane region" description="Helical" evidence="6">
    <location>
        <begin position="69"/>
        <end position="88"/>
    </location>
</feature>
<dbReference type="EMBL" id="JACLYU010000008">
    <property type="protein sequence ID" value="MBM6699787.1"/>
    <property type="molecule type" value="Genomic_DNA"/>
</dbReference>
<dbReference type="InterPro" id="IPR036259">
    <property type="entry name" value="MFS_trans_sf"/>
</dbReference>
<dbReference type="AlphaFoldDB" id="A0A938WY33"/>
<dbReference type="InterPro" id="IPR050189">
    <property type="entry name" value="MFS_Efflux_Transporters"/>
</dbReference>
<feature type="transmembrane region" description="Helical" evidence="6">
    <location>
        <begin position="235"/>
        <end position="255"/>
    </location>
</feature>